<dbReference type="Pfam" id="PF06170">
    <property type="entry name" value="DUF983"/>
    <property type="match status" value="1"/>
</dbReference>
<dbReference type="Proteomes" id="UP000030185">
    <property type="component" value="Unassembled WGS sequence"/>
</dbReference>
<dbReference type="InterPro" id="IPR009325">
    <property type="entry name" value="DUF983"/>
</dbReference>
<protein>
    <recommendedName>
        <fullName evidence="4">DUF983 domain-containing protein</fullName>
    </recommendedName>
</protein>
<accession>A0A098LCD3</accession>
<reference evidence="2 3" key="1">
    <citation type="submission" date="2014-09" db="EMBL/GenBank/DDBJ databases">
        <title>Sporocytophaga myxococcoides PG-01 genome sequencing.</title>
        <authorList>
            <person name="Liu L."/>
            <person name="Gao P.J."/>
            <person name="Chen G.J."/>
            <person name="Wang L.S."/>
        </authorList>
    </citation>
    <scope>NUCLEOTIDE SEQUENCE [LARGE SCALE GENOMIC DNA]</scope>
    <source>
        <strain evidence="2 3">PG-01</strain>
    </source>
</reference>
<organism evidence="2 3">
    <name type="scientific">Sporocytophaga myxococcoides</name>
    <dbReference type="NCBI Taxonomy" id="153721"/>
    <lineage>
        <taxon>Bacteria</taxon>
        <taxon>Pseudomonadati</taxon>
        <taxon>Bacteroidota</taxon>
        <taxon>Cytophagia</taxon>
        <taxon>Cytophagales</taxon>
        <taxon>Cytophagaceae</taxon>
        <taxon>Sporocytophaga</taxon>
    </lineage>
</organism>
<feature type="transmembrane region" description="Helical" evidence="1">
    <location>
        <begin position="55"/>
        <end position="83"/>
    </location>
</feature>
<dbReference type="STRING" id="153721.MYP_1874"/>
<feature type="transmembrane region" description="Helical" evidence="1">
    <location>
        <begin position="20"/>
        <end position="43"/>
    </location>
</feature>
<keyword evidence="3" id="KW-1185">Reference proteome</keyword>
<keyword evidence="1" id="KW-0472">Membrane</keyword>
<comment type="caution">
    <text evidence="2">The sequence shown here is derived from an EMBL/GenBank/DDBJ whole genome shotgun (WGS) entry which is preliminary data.</text>
</comment>
<evidence type="ECO:0008006" key="4">
    <source>
        <dbReference type="Google" id="ProtNLM"/>
    </source>
</evidence>
<proteinExistence type="predicted"/>
<evidence type="ECO:0000256" key="1">
    <source>
        <dbReference type="SAM" id="Phobius"/>
    </source>
</evidence>
<gene>
    <name evidence="2" type="ORF">MYP_1874</name>
</gene>
<evidence type="ECO:0000313" key="2">
    <source>
        <dbReference type="EMBL" id="GAL84646.1"/>
    </source>
</evidence>
<keyword evidence="1" id="KW-0812">Transmembrane</keyword>
<name>A0A098LCD3_9BACT</name>
<evidence type="ECO:0000313" key="3">
    <source>
        <dbReference type="Proteomes" id="UP000030185"/>
    </source>
</evidence>
<dbReference type="EMBL" id="BBLT01000003">
    <property type="protein sequence ID" value="GAL84646.1"/>
    <property type="molecule type" value="Genomic_DNA"/>
</dbReference>
<sequence length="93" mass="10739">MAEMNKNCAVCGQPAEPEPGFYYGAMYMSYGLCVAICGFNFILTEFILKLPEYSFLVVNTLILILLWPLVFRYARVLYIYLFIRYDPNAGKNQ</sequence>
<dbReference type="eggNOG" id="COG5349">
    <property type="taxonomic scope" value="Bacteria"/>
</dbReference>
<dbReference type="AlphaFoldDB" id="A0A098LCD3"/>
<keyword evidence="1" id="KW-1133">Transmembrane helix</keyword>